<gene>
    <name evidence="3" type="ORF">H340_16726</name>
</gene>
<protein>
    <submittedName>
        <fullName evidence="3">Transcriptional regulator</fullName>
    </submittedName>
</protein>
<dbReference type="AlphaFoldDB" id="M3B0E3"/>
<dbReference type="PANTHER" id="PTHR35010">
    <property type="entry name" value="BLL4672 PROTEIN-RELATED"/>
    <property type="match status" value="1"/>
</dbReference>
<sequence>MDAEVLRQMLTERRAAISPEGLGLVRMDPRGRKSPGLTQAHMDHLLLRAPGTYGKLERGVLDNPAPEYLRDVAHTLGLTEQEWVVLYGYARGEQPPFPLADGSRTTTPRHWREMVTESPGVTYISDSLWNVHAYSRGFAALFPGRRVPHNTMHWMLFDESARTVTLLDWENRWGPVAVPQLRLALVRHKGDPVLQWLTDRCLADPLLSRWYRSVPSGHAHPDGAIRPWRHPEHGPGTVTMCVSELSGFPGLRQFQLTFRTDESAVREYPESDPRTHDPAGYYPPCVPAP</sequence>
<dbReference type="eggNOG" id="COG1396">
    <property type="taxonomic scope" value="Bacteria"/>
</dbReference>
<proteinExistence type="predicted"/>
<dbReference type="PANTHER" id="PTHR35010:SF2">
    <property type="entry name" value="BLL4672 PROTEIN"/>
    <property type="match status" value="1"/>
</dbReference>
<dbReference type="InterPro" id="IPR001387">
    <property type="entry name" value="Cro/C1-type_HTH"/>
</dbReference>
<dbReference type="Pfam" id="PF17765">
    <property type="entry name" value="MLTR_LBD"/>
    <property type="match status" value="1"/>
</dbReference>
<evidence type="ECO:0000259" key="2">
    <source>
        <dbReference type="Pfam" id="PF17765"/>
    </source>
</evidence>
<comment type="caution">
    <text evidence="3">The sequence shown here is derived from an EMBL/GenBank/DDBJ whole genome shotgun (WGS) entry which is preliminary data.</text>
</comment>
<feature type="region of interest" description="Disordered" evidence="1">
    <location>
        <begin position="263"/>
        <end position="289"/>
    </location>
</feature>
<reference evidence="3 4" key="1">
    <citation type="journal article" date="2013" name="Genome Announc.">
        <title>Whole-Genome Shotgun Assembly and Analysis of the Genome of Streptomyces mobaraensis DSM 40847, a Strain for Industrial Production of Microbial Transglutaminase.</title>
        <authorList>
            <person name="Yang H."/>
            <person name="He T."/>
            <person name="Wu W."/>
            <person name="Zhu W."/>
            <person name="Lu B."/>
            <person name="Sun W."/>
        </authorList>
    </citation>
    <scope>NUCLEOTIDE SEQUENCE [LARGE SCALE GENOMIC DNA]</scope>
    <source>
        <strain evidence="3 4">DSM 40847</strain>
    </source>
</reference>
<dbReference type="Gene3D" id="3.30.450.180">
    <property type="match status" value="1"/>
</dbReference>
<feature type="domain" description="MmyB-like transcription regulator ligand binding" evidence="2">
    <location>
        <begin position="122"/>
        <end position="251"/>
    </location>
</feature>
<organism evidence="3 4">
    <name type="scientific">Streptomyces mobaraensis (strain ATCC 29032 / DSM 40847 / JCM 4168 / NBRC 13819 / NCIMB 11159 / IPCR 16-22)</name>
    <dbReference type="NCBI Taxonomy" id="1223523"/>
    <lineage>
        <taxon>Bacteria</taxon>
        <taxon>Bacillati</taxon>
        <taxon>Actinomycetota</taxon>
        <taxon>Actinomycetes</taxon>
        <taxon>Kitasatosporales</taxon>
        <taxon>Streptomycetaceae</taxon>
        <taxon>Streptomyces</taxon>
    </lineage>
</organism>
<dbReference type="EMBL" id="AORZ01000050">
    <property type="protein sequence ID" value="EME99387.1"/>
    <property type="molecule type" value="Genomic_DNA"/>
</dbReference>
<dbReference type="Proteomes" id="UP000011740">
    <property type="component" value="Unassembled WGS sequence"/>
</dbReference>
<dbReference type="CDD" id="cd00093">
    <property type="entry name" value="HTH_XRE"/>
    <property type="match status" value="1"/>
</dbReference>
<dbReference type="PATRIC" id="fig|1223523.3.peg.3424"/>
<evidence type="ECO:0000313" key="4">
    <source>
        <dbReference type="Proteomes" id="UP000011740"/>
    </source>
</evidence>
<name>M3B0E3_STRM1</name>
<evidence type="ECO:0000313" key="3">
    <source>
        <dbReference type="EMBL" id="EME99387.1"/>
    </source>
</evidence>
<feature type="compositionally biased region" description="Basic and acidic residues" evidence="1">
    <location>
        <begin position="263"/>
        <end position="277"/>
    </location>
</feature>
<evidence type="ECO:0000256" key="1">
    <source>
        <dbReference type="SAM" id="MobiDB-lite"/>
    </source>
</evidence>
<dbReference type="STRING" id="1223523.H340_16726"/>
<dbReference type="RefSeq" id="WP_004946506.1">
    <property type="nucleotide sequence ID" value="NZ_AORZ01000050.1"/>
</dbReference>
<dbReference type="InterPro" id="IPR041413">
    <property type="entry name" value="MLTR_LBD"/>
</dbReference>
<accession>M3B0E3</accession>